<dbReference type="AlphaFoldDB" id="A0A7M1AVE6"/>
<organism evidence="2 3">
    <name type="scientific">Sulfurimonas marina</name>
    <dbReference type="NCBI Taxonomy" id="2590551"/>
    <lineage>
        <taxon>Bacteria</taxon>
        <taxon>Pseudomonadati</taxon>
        <taxon>Campylobacterota</taxon>
        <taxon>Epsilonproteobacteria</taxon>
        <taxon>Campylobacterales</taxon>
        <taxon>Sulfurimonadaceae</taxon>
        <taxon>Sulfurimonas</taxon>
    </lineage>
</organism>
<feature type="transmembrane region" description="Helical" evidence="1">
    <location>
        <begin position="6"/>
        <end position="24"/>
    </location>
</feature>
<evidence type="ECO:0000313" key="2">
    <source>
        <dbReference type="EMBL" id="QOP41395.1"/>
    </source>
</evidence>
<dbReference type="Proteomes" id="UP000593910">
    <property type="component" value="Chromosome"/>
</dbReference>
<name>A0A7M1AVE6_9BACT</name>
<keyword evidence="3" id="KW-1185">Reference proteome</keyword>
<accession>A0A7M1AVE6</accession>
<dbReference type="KEGG" id="smax:FJR03_06410"/>
<keyword evidence="1" id="KW-1133">Transmembrane helix</keyword>
<gene>
    <name evidence="2" type="ORF">FJR03_06410</name>
</gene>
<evidence type="ECO:0000313" key="3">
    <source>
        <dbReference type="Proteomes" id="UP000593910"/>
    </source>
</evidence>
<dbReference type="EMBL" id="CP041165">
    <property type="protein sequence ID" value="QOP41395.1"/>
    <property type="molecule type" value="Genomic_DNA"/>
</dbReference>
<keyword evidence="1" id="KW-0472">Membrane</keyword>
<reference evidence="2 3" key="1">
    <citation type="submission" date="2019-06" db="EMBL/GenBank/DDBJ databases">
        <title>Sulfurimonas gotlandica sp. nov., a chemoautotrophic and psychrotolerant epsilonproteobacterium isolated from a pelagic redoxcline, and an emended description of the genus Sulfurimonas.</title>
        <authorList>
            <person name="Wang S."/>
            <person name="Jiang L."/>
            <person name="Shao Z."/>
        </authorList>
    </citation>
    <scope>NUCLEOTIDE SEQUENCE [LARGE SCALE GENOMIC DNA]</scope>
    <source>
        <strain evidence="2 3">B2</strain>
    </source>
</reference>
<protein>
    <submittedName>
        <fullName evidence="2">Uncharacterized protein</fullName>
    </submittedName>
</protein>
<proteinExistence type="predicted"/>
<evidence type="ECO:0000256" key="1">
    <source>
        <dbReference type="SAM" id="Phobius"/>
    </source>
</evidence>
<feature type="transmembrane region" description="Helical" evidence="1">
    <location>
        <begin position="36"/>
        <end position="55"/>
    </location>
</feature>
<keyword evidence="1" id="KW-0812">Transmembrane</keyword>
<sequence length="113" mass="12910">MNGILIILVIYLFLFNIITTFRLFKTDMYDSFQKSVQILILWIIPLMGAAFIAHFLNDEPLVLSEKFQKYVLLIKFLLLPFMIKVSSNLDKEIGNSNDGYQAEFPVSNIGGGD</sequence>
<feature type="transmembrane region" description="Helical" evidence="1">
    <location>
        <begin position="67"/>
        <end position="83"/>
    </location>
</feature>
<dbReference type="RefSeq" id="WP_193112710.1">
    <property type="nucleotide sequence ID" value="NZ_CP041165.1"/>
</dbReference>